<evidence type="ECO:0000259" key="17">
    <source>
        <dbReference type="PROSITE" id="PS51194"/>
    </source>
</evidence>
<dbReference type="InterPro" id="IPR047112">
    <property type="entry name" value="RecG/Mfd"/>
</dbReference>
<evidence type="ECO:0000256" key="10">
    <source>
        <dbReference type="ARBA" id="ARBA00023204"/>
    </source>
</evidence>
<keyword evidence="4 15" id="KW-0227">DNA damage</keyword>
<comment type="similarity">
    <text evidence="1 15">Belongs to the helicase family. RecG subfamily.</text>
</comment>
<dbReference type="GO" id="GO:0043138">
    <property type="term" value="F:3'-5' DNA helicase activity"/>
    <property type="evidence" value="ECO:0007669"/>
    <property type="project" value="UniProtKB-EC"/>
</dbReference>
<dbReference type="GeneID" id="93424319"/>
<dbReference type="InterPro" id="IPR014001">
    <property type="entry name" value="Helicase_ATP-bd"/>
</dbReference>
<evidence type="ECO:0000256" key="9">
    <source>
        <dbReference type="ARBA" id="ARBA00023172"/>
    </source>
</evidence>
<dbReference type="RefSeq" id="WP_107034849.1">
    <property type="nucleotide sequence ID" value="NZ_CAOLHR010000002.1"/>
</dbReference>
<dbReference type="EC" id="5.6.2.4" evidence="13 15"/>
<accession>A0A2V1J3H4</accession>
<dbReference type="InterPro" id="IPR045562">
    <property type="entry name" value="RecG_dom3_C"/>
</dbReference>
<dbReference type="Pfam" id="PF00270">
    <property type="entry name" value="DEAD"/>
    <property type="match status" value="1"/>
</dbReference>
<protein>
    <recommendedName>
        <fullName evidence="2 15">ATP-dependent DNA helicase RecG</fullName>
        <ecNumber evidence="13 15">5.6.2.4</ecNumber>
    </recommendedName>
</protein>
<keyword evidence="11" id="KW-0413">Isomerase</keyword>
<evidence type="ECO:0000256" key="13">
    <source>
        <dbReference type="ARBA" id="ARBA00034808"/>
    </source>
</evidence>
<dbReference type="PANTHER" id="PTHR47964:SF1">
    <property type="entry name" value="ATP-DEPENDENT DNA HELICASE HOMOLOG RECG, CHLOROPLASTIC"/>
    <property type="match status" value="1"/>
</dbReference>
<dbReference type="InterPro" id="IPR033454">
    <property type="entry name" value="RecG_wedge"/>
</dbReference>
<organism evidence="18 19">
    <name type="scientific">Paramuribaculum intestinale</name>
    <dbReference type="NCBI Taxonomy" id="2094151"/>
    <lineage>
        <taxon>Bacteria</taxon>
        <taxon>Pseudomonadati</taxon>
        <taxon>Bacteroidota</taxon>
        <taxon>Bacteroidia</taxon>
        <taxon>Bacteroidales</taxon>
        <taxon>Muribaculaceae</taxon>
        <taxon>Paramuribaculum</taxon>
    </lineage>
</organism>
<dbReference type="NCBIfam" id="NF008165">
    <property type="entry name" value="PRK10917.1-3"/>
    <property type="match status" value="1"/>
</dbReference>
<evidence type="ECO:0000256" key="2">
    <source>
        <dbReference type="ARBA" id="ARBA00017846"/>
    </source>
</evidence>
<evidence type="ECO:0000256" key="6">
    <source>
        <dbReference type="ARBA" id="ARBA00022806"/>
    </source>
</evidence>
<evidence type="ECO:0000256" key="15">
    <source>
        <dbReference type="RuleBase" id="RU363016"/>
    </source>
</evidence>
<dbReference type="SUPFAM" id="SSF52540">
    <property type="entry name" value="P-loop containing nucleoside triphosphate hydrolases"/>
    <property type="match status" value="2"/>
</dbReference>
<dbReference type="SMART" id="SM00487">
    <property type="entry name" value="DEXDc"/>
    <property type="match status" value="1"/>
</dbReference>
<dbReference type="InterPro" id="IPR011545">
    <property type="entry name" value="DEAD/DEAH_box_helicase_dom"/>
</dbReference>
<keyword evidence="9 15" id="KW-0233">DNA recombination</keyword>
<dbReference type="GO" id="GO:0016887">
    <property type="term" value="F:ATP hydrolysis activity"/>
    <property type="evidence" value="ECO:0007669"/>
    <property type="project" value="RHEA"/>
</dbReference>
<dbReference type="SMART" id="SM00490">
    <property type="entry name" value="HELICc"/>
    <property type="match status" value="2"/>
</dbReference>
<feature type="domain" description="Helicase C-terminal" evidence="17">
    <location>
        <begin position="460"/>
        <end position="629"/>
    </location>
</feature>
<dbReference type="Pfam" id="PF19833">
    <property type="entry name" value="RecG_dom3_C"/>
    <property type="match status" value="1"/>
</dbReference>
<evidence type="ECO:0000256" key="4">
    <source>
        <dbReference type="ARBA" id="ARBA00022763"/>
    </source>
</evidence>
<dbReference type="Proteomes" id="UP000244925">
    <property type="component" value="Unassembled WGS sequence"/>
</dbReference>
<comment type="catalytic activity">
    <reaction evidence="14 15">
        <text>ATP + H2O = ADP + phosphate + H(+)</text>
        <dbReference type="Rhea" id="RHEA:13065"/>
        <dbReference type="ChEBI" id="CHEBI:15377"/>
        <dbReference type="ChEBI" id="CHEBI:15378"/>
        <dbReference type="ChEBI" id="CHEBI:30616"/>
        <dbReference type="ChEBI" id="CHEBI:43474"/>
        <dbReference type="ChEBI" id="CHEBI:456216"/>
        <dbReference type="EC" id="5.6.2.4"/>
    </reaction>
</comment>
<dbReference type="CDD" id="cd04488">
    <property type="entry name" value="RecG_wedge_OBF"/>
    <property type="match status" value="1"/>
</dbReference>
<sequence>MQRLNATDIKYVKGVGPKRAALLSSELGIKSVGDLLRHFPAHYIDRTRMYAISSFSGEMPAVQVRGRFVSFAIQGEGAKSRLTGLFSDGTATMEVVWFRQIKKLKELYATMTDYVLFGKPTSFCGRWSMVHPEVEPPSDMHGEGSLRPVYPLTEKLRNQGVNSRVIHTMIRTVVDRIALGGVTDSMPPDILRRLGLPPLSTALRDIHCPSSPSCADMARARMKFDELFYLQLDILQYTRRRKLSVGGMRFPHIGHYFNTFYKECMPFELTGAQKRVIKEIRADMGSGRQMNRLLQGDVGSGKTLVALLCMLIALDNSTQACMMAPTEILAAQHYETISRLVAPIGINVKMLTGSTPASQRAVIHRQLEDGSLHILIGTHAVIEDNVVFRNLGFTVIDEQHRFGVAQRARIWKKNTVPPHILVMTATPIPRTLAMTVYGDLDVSVIDELPPGRKPVTTMLRFDDHRIDVYKGMGRELKAGRQAYIVYPLIKENEKVDMRSLEEGYEFVRDNFPSYRVAFVHGRMKPAEKDHQMELFATHQADILVATTVIEVGVNVPNASVMIIENAERFGLSQLHQLRGRVGRGADQSYCILMTKQNISADTRKRLQVMTSTTDGFLVAEADLKMRGPGDLEGTLQSGLAVNLKIASLASDGRLVELARNAASDILDNDPFLEKPEHVAMRREYDRMYQRASDWSRIS</sequence>
<dbReference type="GO" id="GO:0003677">
    <property type="term" value="F:DNA binding"/>
    <property type="evidence" value="ECO:0007669"/>
    <property type="project" value="UniProtKB-KW"/>
</dbReference>
<keyword evidence="3 15" id="KW-0547">Nucleotide-binding</keyword>
<evidence type="ECO:0000256" key="12">
    <source>
        <dbReference type="ARBA" id="ARBA00034617"/>
    </source>
</evidence>
<dbReference type="PANTHER" id="PTHR47964">
    <property type="entry name" value="ATP-DEPENDENT DNA HELICASE HOMOLOG RECG, CHLOROPLASTIC"/>
    <property type="match status" value="1"/>
</dbReference>
<evidence type="ECO:0000256" key="1">
    <source>
        <dbReference type="ARBA" id="ARBA00007504"/>
    </source>
</evidence>
<dbReference type="InterPro" id="IPR001650">
    <property type="entry name" value="Helicase_C-like"/>
</dbReference>
<evidence type="ECO:0000313" key="19">
    <source>
        <dbReference type="Proteomes" id="UP000244925"/>
    </source>
</evidence>
<dbReference type="Pfam" id="PF17191">
    <property type="entry name" value="RecG_wedge"/>
    <property type="match status" value="1"/>
</dbReference>
<evidence type="ECO:0000313" key="18">
    <source>
        <dbReference type="EMBL" id="PWB09797.1"/>
    </source>
</evidence>
<feature type="domain" description="Helicase ATP-binding" evidence="16">
    <location>
        <begin position="283"/>
        <end position="445"/>
    </location>
</feature>
<dbReference type="NCBIfam" id="TIGR00643">
    <property type="entry name" value="recG"/>
    <property type="match status" value="1"/>
</dbReference>
<evidence type="ECO:0000256" key="5">
    <source>
        <dbReference type="ARBA" id="ARBA00022801"/>
    </source>
</evidence>
<dbReference type="EMBL" id="PUBV01000001">
    <property type="protein sequence ID" value="PWB09797.1"/>
    <property type="molecule type" value="Genomic_DNA"/>
</dbReference>
<gene>
    <name evidence="18" type="ORF">C5O25_00900</name>
</gene>
<evidence type="ECO:0000256" key="11">
    <source>
        <dbReference type="ARBA" id="ARBA00023235"/>
    </source>
</evidence>
<evidence type="ECO:0000259" key="16">
    <source>
        <dbReference type="PROSITE" id="PS51192"/>
    </source>
</evidence>
<dbReference type="GO" id="GO:0006310">
    <property type="term" value="P:DNA recombination"/>
    <property type="evidence" value="ECO:0007669"/>
    <property type="project" value="UniProtKB-UniRule"/>
</dbReference>
<keyword evidence="10 15" id="KW-0234">DNA repair</keyword>
<name>A0A2V1J3H4_9BACT</name>
<proteinExistence type="inferred from homology"/>
<dbReference type="Gene3D" id="3.40.50.300">
    <property type="entry name" value="P-loop containing nucleotide triphosphate hydrolases"/>
    <property type="match status" value="2"/>
</dbReference>
<dbReference type="SUPFAM" id="SSF50249">
    <property type="entry name" value="Nucleic acid-binding proteins"/>
    <property type="match status" value="1"/>
</dbReference>
<evidence type="ECO:0000256" key="8">
    <source>
        <dbReference type="ARBA" id="ARBA00023125"/>
    </source>
</evidence>
<comment type="catalytic activity">
    <reaction evidence="12 15">
        <text>Couples ATP hydrolysis with the unwinding of duplex DNA by translocating in the 3'-5' direction.</text>
        <dbReference type="EC" id="5.6.2.4"/>
    </reaction>
</comment>
<evidence type="ECO:0000256" key="7">
    <source>
        <dbReference type="ARBA" id="ARBA00022840"/>
    </source>
</evidence>
<evidence type="ECO:0000256" key="14">
    <source>
        <dbReference type="ARBA" id="ARBA00048988"/>
    </source>
</evidence>
<comment type="caution">
    <text evidence="18">The sequence shown here is derived from an EMBL/GenBank/DDBJ whole genome shotgun (WGS) entry which is preliminary data.</text>
</comment>
<dbReference type="InterPro" id="IPR004609">
    <property type="entry name" value="ATP-dep_DNA_helicase_RecG"/>
</dbReference>
<dbReference type="GO" id="GO:0005524">
    <property type="term" value="F:ATP binding"/>
    <property type="evidence" value="ECO:0007669"/>
    <property type="project" value="UniProtKB-KW"/>
</dbReference>
<dbReference type="NCBIfam" id="NF008168">
    <property type="entry name" value="PRK10917.2-2"/>
    <property type="match status" value="1"/>
</dbReference>
<dbReference type="CDD" id="cd17992">
    <property type="entry name" value="DEXHc_RecG"/>
    <property type="match status" value="1"/>
</dbReference>
<comment type="function">
    <text evidence="15">Plays a critical role in recombination and DNA repair. Helps process Holliday junction intermediates to mature products by catalyzing branch migration. Has replication fork regression activity, unwinds stalled or blocked replication forks to make a HJ that can be resolved. Has a DNA unwinding activity characteristic of a DNA helicase with 3'-5' polarity.</text>
</comment>
<dbReference type="Pfam" id="PF00271">
    <property type="entry name" value="Helicase_C"/>
    <property type="match status" value="1"/>
</dbReference>
<dbReference type="AlphaFoldDB" id="A0A2V1J3H4"/>
<keyword evidence="19" id="KW-1185">Reference proteome</keyword>
<dbReference type="GO" id="GO:0006281">
    <property type="term" value="P:DNA repair"/>
    <property type="evidence" value="ECO:0007669"/>
    <property type="project" value="UniProtKB-UniRule"/>
</dbReference>
<evidence type="ECO:0000256" key="3">
    <source>
        <dbReference type="ARBA" id="ARBA00022741"/>
    </source>
</evidence>
<dbReference type="InterPro" id="IPR012340">
    <property type="entry name" value="NA-bd_OB-fold"/>
</dbReference>
<keyword evidence="8" id="KW-0238">DNA-binding</keyword>
<keyword evidence="6 15" id="KW-0347">Helicase</keyword>
<keyword evidence="7 15" id="KW-0067">ATP-binding</keyword>
<dbReference type="PROSITE" id="PS51194">
    <property type="entry name" value="HELICASE_CTER"/>
    <property type="match status" value="1"/>
</dbReference>
<dbReference type="Gene3D" id="2.40.50.140">
    <property type="entry name" value="Nucleic acid-binding proteins"/>
    <property type="match status" value="1"/>
</dbReference>
<reference evidence="19" key="1">
    <citation type="submission" date="2018-02" db="EMBL/GenBank/DDBJ databases">
        <authorList>
            <person name="Clavel T."/>
            <person name="Strowig T."/>
        </authorList>
    </citation>
    <scope>NUCLEOTIDE SEQUENCE [LARGE SCALE GENOMIC DNA]</scope>
    <source>
        <strain evidence="19">DSM 100764</strain>
    </source>
</reference>
<dbReference type="PROSITE" id="PS51192">
    <property type="entry name" value="HELICASE_ATP_BIND_1"/>
    <property type="match status" value="1"/>
</dbReference>
<dbReference type="InterPro" id="IPR027417">
    <property type="entry name" value="P-loop_NTPase"/>
</dbReference>
<keyword evidence="5 15" id="KW-0378">Hydrolase</keyword>